<dbReference type="GO" id="GO:0055080">
    <property type="term" value="P:monoatomic cation homeostasis"/>
    <property type="evidence" value="ECO:0007669"/>
    <property type="project" value="TreeGrafter"/>
</dbReference>
<gene>
    <name evidence="5" type="primary">LOC106175032</name>
</gene>
<feature type="region of interest" description="Disordered" evidence="1">
    <location>
        <begin position="90"/>
        <end position="111"/>
    </location>
</feature>
<dbReference type="Pfam" id="PF19424">
    <property type="entry name" value="UNC80"/>
    <property type="match status" value="1"/>
</dbReference>
<feature type="compositionally biased region" description="Basic residues" evidence="1">
    <location>
        <begin position="924"/>
        <end position="939"/>
    </location>
</feature>
<feature type="compositionally biased region" description="Polar residues" evidence="1">
    <location>
        <begin position="320"/>
        <end position="342"/>
    </location>
</feature>
<sequence length="3197" mass="358759">MENSSVVGNILKPFSAMAGCGESTSEESLTETLKKKGGTSSSLKTEKADDSNAKNKTATSSKKEGKLDSVLKPDLLLRPMIIITDPVSETCSEVNESPEDGTSEGDDGKNGLVLPPIPITRSHTDSKISYNLEEQIQEVTGSMHYITEDGCLNYVVVLKAVHSVASTSSGAGICERILSVLDCLLDLDIVEKKEKKSDENKEKDGRKKSGSEGTNDDPKKDAVMTVHNLMLDTLFKVYKSLGCPNGCMDSYRGVPTERLRYKGQSILRQLHHVNSTAFRLYLRESISKHPLQENLDFLHAFLGFCVDPSAHLYSPKGNKKISTVSQDGTPKTYEKTSTSTHDSPPKSGFATNFGQNVPGSGAKGTEGLLINLIFKPLVTRLVESSTELHSHENIGLYCDVRQLMHYIKEVHGGTFRRVALSGLLDSMDRKGKKRQKAKEPKKQVLRHTSSNASDSGEETGKVGTGLTGTEPPSARRRRSLFKKKITKIAALATATASDSEAVDERLGRLSPRLSLSGTEEDSPAVSSSSTPKRKFSKFQLTFKKSPKSEGDEDSANETSDSKGDVSPKPRMSFKTTGQATLMLLGAKRKVEGGLFGRKRTNKKISLSDDLSRLNFRRTSAMDVTQVPSASKGESHLVREKKLVNTYIVKSGMLRFSFLLDCCQPGSIPDPQLIAAVLDLEAPVVARACLLLECSYFVQRCNKGDWPTWMKLNLQGFRNPAPLQGRGQPSLHRRNTLMQRGAGRMFHAWGVALGNRLEALISAENVDVYTLIKEIKDEKVKQELRNNDQEEDFLDETVVNPTGMDCPYALKMLACQVLVEITTFLRETYQFLPRSRQHHRDTEWDKSIGRRWSGSHHMGSPNHSQKSVSSVQLAESPHGGSDYLSTSPSDRKISFAVYAHDKSDSDRSSASNLSISMGPDDEKRGRRASQGKKLLRKPKKGIGAQSSIKRFEHNRSIKLKPHEDGSVKRRGSSRRRKVSTTESTKSTEEDECTDINVEELEDDVLEEAEQQNYSLDMPWLKVVIRLANQSNYICEHQGFCHMYCFERQRRSCIRLMNAVQRVYESDESDKPTEVKENEKVEVTLPTARPTKDMFKDRLARRRESSMMPTASAASTLRRRDSTPLLERIKVDLAKMKTESVEEKERKEKKPKQDSPMLKYIKTQVRNLTQCPLAIMNKSVPILTQEHLIEMLPVAWELLLESDQEVAAAAATLVLVASVKVKHEVEALMMRELQHEDTTQRINAILRFHALWRFRYQGWCRLEEGAHVSFKVPPPSIDFTVPSPTIGLPSAIIIDPPWTPHFKAKVEEVTINQDQTKSFVTATSTRRKQQQEMIYKALLAEEDRKKAAREKFPMTTVAIQQQAAYEPALHHGNEEHEEAMMQEEINMAARRMSVAPMAMTRNLQVRTAVPSYARGSSALWTKSPLTSAVVTTGEEERVEVLHSHQVQMAQPVFPSVICTASVPIIHLLEDVEVSTEGISVCEVAEKVIWLCLVEDPALFLRHFLEKMTNKDKQEELIFVLRKLLLMLPSLPSQTGHILFNYLVGYIMFNVRAPSEGTVESTSRVLSILWMVIPYVDGIFFKDLKQTLKKEQCEPQLMVTANVPSAKKILIHGPDLTSIPSQLPVHEDTQFCTLLQDSLDFFNIPEEQHAEYFLVDVRTNQIHNGNSYVRDFYFFKRNQYPQLSMVHMNPNDAYGKLQMQKTEIYPELAMVRLDTQKAFSALQHKAIALKFAEVGKVMATFSILTSHQTPGRSHQLQNHVMFVYEELLKLPSFPRKALEAEFGMYKGDHGKEMSSVDSMHKYTWIKLVDKLFACMTGTFGWSGEIPFFLNVINGALLLQCEDTALFRFCIATLINAARKFKHIFATDGFLYIMPTIMRVYSNNQNNPVLVRGVQFACKQFFILHRKPFVLQMFGSIASSLNVGPLFATPTGNKIPAKHLFEMLLALEGDCPDEMDILELVEGEMPLKALDFCYADEPDSLTMLECINMCVTVVAYASDSVRGAQMLTILDALLPQYLQHIRPAKKNHEKAKEELNIIMNLGVSMRALITSCDALTRNMSGQQKHLEVVSSGAKPVKAHMGNHLFADRDSVDLNTRQMEEGTRTTPQQREDEDLEISEYRQPRDSLLCVAAEYYTTCVPRVKELRKQLSDSNRNVELFDIKAHTRLAEIAHTLLKLAPYDPCTMGCRGLQRYMVQVLPLTDWSHEKIRPALHLLLKRLDRMFNKVTRKFTLKQNFDWFAAANLLRGLYLTLSNYPSLAFIPYMKPVINVCLGILLSEDKPEGTQSTQHNSFAAQVPQLFCSSVVKLVAMQMAALGDQYTLEQVCGGSVYTSMEKTQNVLMNFIVPLCIRVGAGRKDCPKVRQEDISYALTIILNTLVPPVKVPVQPVGGFNKPHYMSASDVHNSSVSYSEARSPQSAIKENVFDTAFLGLKVLIVCFPKELSLEWQRIANCIKEIGHKMIGGAALWRFMDFVVTIRSPLFVLLQSFIKYKLTKLPCETEIEFQLQQLVASKVKSFSLAPPKSTGTILIELANELRQIKEELIHYDHHHHHHHYRREDSRKSAASYFNDRRRSTLKFAIVHENQSGLRIEAVAPFQVPGVKRLSKKGPASRSSSTKTRHSINDDSPHWERTPSSKRIKVAEANRILDKFRKDGSEESEASTAAASPTRVLQRQPSVFHTAYIAKQYSVCDELDDILFETLEDLEPQALEAVENSLTVANGKKLESSPYSKPPGWHRRSVHTLGGPTRVSQRRERISQESVYTIARETVEEGEESEEEAVCERTALLHSEGRSAGGDDREDDDDDEGENKSLINSEDVSTTQSQTPSPFFRQRHNRVYHRGKLVRHKASYDEDVAQTLTRRKKLTRQSATVQESLSDNEEEQGQQNIGQGQNEVTECEGHTEEEKSSDEAASSFDEETNGEPSAFIETASDVRTHRLQRADFKSRKTFKVKRMGTKAFSRRSQNRDRERVAGVGPETIAIAAEEVQPTQVEMQELKEIATECVTEQVVPQTIIQEDSVAEPVAQFSLLRKRGSHGGSGIISSPVLEDIPEGLQQRCSSLEETDKIGVTPRAGQSPLRMAVSKSHTELHGELTLAQSPPKGRYKRSRSTENILDASRSGAPSGARSRIARQLGKLGLQSSQSISRSPSISPRQSPARESDPLQRYSSAESIQSITSNEGASLLKKESKIARSANHGKGMDSTRI</sequence>
<protein>
    <submittedName>
        <fullName evidence="5">Protein unc-80 homolog isoform X2</fullName>
    </submittedName>
</protein>
<evidence type="ECO:0000313" key="4">
    <source>
        <dbReference type="Proteomes" id="UP000085678"/>
    </source>
</evidence>
<feature type="compositionally biased region" description="Basic and acidic residues" evidence="1">
    <location>
        <begin position="2891"/>
        <end position="2902"/>
    </location>
</feature>
<feature type="compositionally biased region" description="Low complexity" evidence="1">
    <location>
        <begin position="3131"/>
        <end position="3147"/>
    </location>
</feature>
<feature type="region of interest" description="Disordered" evidence="1">
    <location>
        <begin position="1"/>
        <end position="65"/>
    </location>
</feature>
<organism evidence="4 5">
    <name type="scientific">Lingula anatina</name>
    <name type="common">Brachiopod</name>
    <name type="synonym">Lingula unguis</name>
    <dbReference type="NCBI Taxonomy" id="7574"/>
    <lineage>
        <taxon>Eukaryota</taxon>
        <taxon>Metazoa</taxon>
        <taxon>Spiralia</taxon>
        <taxon>Lophotrochozoa</taxon>
        <taxon>Brachiopoda</taxon>
        <taxon>Linguliformea</taxon>
        <taxon>Lingulata</taxon>
        <taxon>Lingulida</taxon>
        <taxon>Linguloidea</taxon>
        <taxon>Lingulidae</taxon>
        <taxon>Lingula</taxon>
    </lineage>
</organism>
<evidence type="ECO:0000313" key="5">
    <source>
        <dbReference type="RefSeq" id="XP_023931090.1"/>
    </source>
</evidence>
<feature type="region of interest" description="Disordered" evidence="1">
    <location>
        <begin position="849"/>
        <end position="886"/>
    </location>
</feature>
<dbReference type="PANTHER" id="PTHR31781:SF1">
    <property type="entry name" value="PROTEIN UNC-80 HOMOLOG"/>
    <property type="match status" value="1"/>
</dbReference>
<keyword evidence="4" id="KW-1185">Reference proteome</keyword>
<feature type="compositionally biased region" description="Basic residues" evidence="1">
    <location>
        <begin position="2825"/>
        <end position="2838"/>
    </location>
</feature>
<feature type="compositionally biased region" description="Basic and acidic residues" evidence="1">
    <location>
        <begin position="2615"/>
        <end position="2631"/>
    </location>
</feature>
<dbReference type="Proteomes" id="UP000085678">
    <property type="component" value="Unplaced"/>
</dbReference>
<evidence type="ECO:0000259" key="3">
    <source>
        <dbReference type="Pfam" id="PF20262"/>
    </source>
</evidence>
<dbReference type="RefSeq" id="XP_023931090.1">
    <property type="nucleotide sequence ID" value="XM_024075322.1"/>
</dbReference>
<feature type="compositionally biased region" description="Low complexity" evidence="1">
    <location>
        <begin position="3108"/>
        <end position="3123"/>
    </location>
</feature>
<feature type="region of interest" description="Disordered" evidence="1">
    <location>
        <begin position="2855"/>
        <end position="2932"/>
    </location>
</feature>
<name>A0A2R2MLL0_LINAN</name>
<feature type="region of interest" description="Disordered" evidence="1">
    <location>
        <begin position="428"/>
        <end position="478"/>
    </location>
</feature>
<dbReference type="PANTHER" id="PTHR31781">
    <property type="entry name" value="UNC80"/>
    <property type="match status" value="1"/>
</dbReference>
<dbReference type="InterPro" id="IPR046460">
    <property type="entry name" value="UNC80_C"/>
</dbReference>
<feature type="domain" description="Protein UNC80 C-terminal" evidence="3">
    <location>
        <begin position="1431"/>
        <end position="2537"/>
    </location>
</feature>
<feature type="region of interest" description="Disordered" evidence="1">
    <location>
        <begin position="2947"/>
        <end position="2967"/>
    </location>
</feature>
<feature type="region of interest" description="Disordered" evidence="1">
    <location>
        <begin position="194"/>
        <end position="221"/>
    </location>
</feature>
<evidence type="ECO:0000259" key="2">
    <source>
        <dbReference type="Pfam" id="PF19424"/>
    </source>
</evidence>
<accession>A0A2R2MLL0</accession>
<reference evidence="5" key="1">
    <citation type="submission" date="2025-08" db="UniProtKB">
        <authorList>
            <consortium name="RefSeq"/>
        </authorList>
    </citation>
    <scope>IDENTIFICATION</scope>
    <source>
        <tissue evidence="5">Gonads</tissue>
    </source>
</reference>
<feature type="region of interest" description="Disordered" evidence="1">
    <location>
        <begin position="317"/>
        <end position="357"/>
    </location>
</feature>
<dbReference type="OrthoDB" id="5584001at2759"/>
<feature type="compositionally biased region" description="Basic and acidic residues" evidence="1">
    <location>
        <begin position="948"/>
        <end position="966"/>
    </location>
</feature>
<feature type="region of interest" description="Disordered" evidence="1">
    <location>
        <begin position="2717"/>
        <end position="2750"/>
    </location>
</feature>
<dbReference type="InterPro" id="IPR045852">
    <property type="entry name" value="UNC80_central"/>
</dbReference>
<feature type="region of interest" description="Disordered" evidence="1">
    <location>
        <begin position="2597"/>
        <end position="2631"/>
    </location>
</feature>
<feature type="compositionally biased region" description="Polar residues" evidence="1">
    <location>
        <begin position="3157"/>
        <end position="3172"/>
    </location>
</feature>
<feature type="compositionally biased region" description="Acidic residues" evidence="1">
    <location>
        <begin position="2792"/>
        <end position="2801"/>
    </location>
</feature>
<feature type="region of interest" description="Disordered" evidence="1">
    <location>
        <begin position="3088"/>
        <end position="3197"/>
    </location>
</feature>
<feature type="compositionally biased region" description="Polar residues" evidence="1">
    <location>
        <begin position="860"/>
        <end position="872"/>
    </location>
</feature>
<evidence type="ECO:0000256" key="1">
    <source>
        <dbReference type="SAM" id="MobiDB-lite"/>
    </source>
</evidence>
<dbReference type="Pfam" id="PF20262">
    <property type="entry name" value="UNC80_C"/>
    <property type="match status" value="1"/>
</dbReference>
<feature type="domain" description="Protein UNC80 central region" evidence="2">
    <location>
        <begin position="638"/>
        <end position="1376"/>
    </location>
</feature>
<feature type="compositionally biased region" description="Basic and acidic residues" evidence="1">
    <location>
        <begin position="44"/>
        <end position="53"/>
    </location>
</feature>
<feature type="region of interest" description="Disordered" evidence="1">
    <location>
        <begin position="512"/>
        <end position="572"/>
    </location>
</feature>
<feature type="compositionally biased region" description="Low complexity" evidence="1">
    <location>
        <begin position="2877"/>
        <end position="2888"/>
    </location>
</feature>
<feature type="compositionally biased region" description="Polar residues" evidence="1">
    <location>
        <begin position="2805"/>
        <end position="2821"/>
    </location>
</feature>
<dbReference type="GO" id="GO:0030424">
    <property type="term" value="C:axon"/>
    <property type="evidence" value="ECO:0007669"/>
    <property type="project" value="TreeGrafter"/>
</dbReference>
<feature type="compositionally biased region" description="Polar residues" evidence="1">
    <location>
        <begin position="2860"/>
        <end position="2869"/>
    </location>
</feature>
<feature type="compositionally biased region" description="Basic residues" evidence="1">
    <location>
        <begin position="967"/>
        <end position="977"/>
    </location>
</feature>
<dbReference type="GO" id="GO:0005261">
    <property type="term" value="F:monoatomic cation channel activity"/>
    <property type="evidence" value="ECO:0007669"/>
    <property type="project" value="TreeGrafter"/>
</dbReference>
<dbReference type="GO" id="GO:0034703">
    <property type="term" value="C:cation channel complex"/>
    <property type="evidence" value="ECO:0007669"/>
    <property type="project" value="TreeGrafter"/>
</dbReference>
<feature type="region of interest" description="Disordered" evidence="1">
    <location>
        <begin position="899"/>
        <end position="991"/>
    </location>
</feature>
<feature type="region of interest" description="Disordered" evidence="1">
    <location>
        <begin position="2780"/>
        <end position="2838"/>
    </location>
</feature>
<proteinExistence type="predicted"/>
<feature type="compositionally biased region" description="Acidic residues" evidence="1">
    <location>
        <begin position="96"/>
        <end position="105"/>
    </location>
</feature>
<dbReference type="GeneID" id="106175032"/>
<feature type="region of interest" description="Disordered" evidence="1">
    <location>
        <begin position="2643"/>
        <end position="2663"/>
    </location>
</feature>